<dbReference type="Pfam" id="PF12686">
    <property type="entry name" value="DUF3800"/>
    <property type="match status" value="1"/>
</dbReference>
<keyword evidence="1" id="KW-0808">Transferase</keyword>
<comment type="caution">
    <text evidence="1">The sequence shown here is derived from an EMBL/GenBank/DDBJ whole genome shotgun (WGS) entry which is preliminary data.</text>
</comment>
<gene>
    <name evidence="1" type="ORF">XdyCFBP7245_05500</name>
</gene>
<protein>
    <submittedName>
        <fullName evidence="1">3-deoxy-D-manno-octulosonic acid transferase</fullName>
    </submittedName>
</protein>
<dbReference type="AlphaFoldDB" id="A0A2S7C7N8"/>
<dbReference type="RefSeq" id="WP_104614758.1">
    <property type="nucleotide sequence ID" value="NZ_JBHLXZ010000005.1"/>
</dbReference>
<name>A0A2S7C7N8_9XANT</name>
<dbReference type="EMBL" id="MDEE01000005">
    <property type="protein sequence ID" value="PPU57598.1"/>
    <property type="molecule type" value="Genomic_DNA"/>
</dbReference>
<dbReference type="GO" id="GO:0016740">
    <property type="term" value="F:transferase activity"/>
    <property type="evidence" value="ECO:0007669"/>
    <property type="project" value="UniProtKB-KW"/>
</dbReference>
<sequence>MAAAPWRGVAELRVQFSDYIVFVDESGDHGMANIDSAFPLFVLSCCLISKRDYMAAVVPAIQRIKFATFGHDAVVLHEREIRRDIGPFSLLRDRDKKQAFIDALTDALASAPMTVFAAVIDKRRLQDRQHRQRGENPYEISMRFCLERMYYKLSKQGQVAQRGAPLITHVLCEARGHNEDQDLELAFRRICGGDNFSGVELPFDPVICDKKSNAIGLQLVDLVARPIGMRQLRPDQPNRAWDVIEQKLDKDASGRYLGYGLKCYP</sequence>
<dbReference type="InterPro" id="IPR024524">
    <property type="entry name" value="DUF3800"/>
</dbReference>
<organism evidence="1 2">
    <name type="scientific">Xanthomonas dyei</name>
    <dbReference type="NCBI Taxonomy" id="743699"/>
    <lineage>
        <taxon>Bacteria</taxon>
        <taxon>Pseudomonadati</taxon>
        <taxon>Pseudomonadota</taxon>
        <taxon>Gammaproteobacteria</taxon>
        <taxon>Lysobacterales</taxon>
        <taxon>Lysobacteraceae</taxon>
        <taxon>Xanthomonas</taxon>
    </lineage>
</organism>
<accession>A0A2S7C7N8</accession>
<proteinExistence type="predicted"/>
<dbReference type="Proteomes" id="UP000238908">
    <property type="component" value="Unassembled WGS sequence"/>
</dbReference>
<evidence type="ECO:0000313" key="2">
    <source>
        <dbReference type="Proteomes" id="UP000238908"/>
    </source>
</evidence>
<reference evidence="1 2" key="1">
    <citation type="submission" date="2016-08" db="EMBL/GenBank/DDBJ databases">
        <authorList>
            <person name="Seilhamer J.J."/>
        </authorList>
    </citation>
    <scope>NUCLEOTIDE SEQUENCE [LARGE SCALE GENOMIC DNA]</scope>
    <source>
        <strain evidence="1 2">CFBP7245</strain>
    </source>
</reference>
<evidence type="ECO:0000313" key="1">
    <source>
        <dbReference type="EMBL" id="PPU57598.1"/>
    </source>
</evidence>